<dbReference type="KEGG" id="lav:104846174"/>
<evidence type="ECO:0000256" key="1">
    <source>
        <dbReference type="SAM" id="MobiDB-lite"/>
    </source>
</evidence>
<dbReference type="RefSeq" id="XP_010591677.1">
    <property type="nucleotide sequence ID" value="XM_010593375.3"/>
</dbReference>
<dbReference type="PANTHER" id="PTHR39226">
    <property type="entry name" value="RIKEN CDNA 1700013G24 GENE"/>
    <property type="match status" value="1"/>
</dbReference>
<organism evidence="2 3">
    <name type="scientific">Loxodonta africana</name>
    <name type="common">African elephant</name>
    <dbReference type="NCBI Taxonomy" id="9785"/>
    <lineage>
        <taxon>Eukaryota</taxon>
        <taxon>Metazoa</taxon>
        <taxon>Chordata</taxon>
        <taxon>Craniata</taxon>
        <taxon>Vertebrata</taxon>
        <taxon>Euteleostomi</taxon>
        <taxon>Mammalia</taxon>
        <taxon>Eutheria</taxon>
        <taxon>Afrotheria</taxon>
        <taxon>Proboscidea</taxon>
        <taxon>Elephantidae</taxon>
        <taxon>Loxodonta</taxon>
    </lineage>
</organism>
<sequence>MSGRHVGHSNTYGRLNHPNNVSFPARTSGWTHCPNLTGTSSLKRTRTPSGSEFSNCSSSTECPTSPGSPRLPLGQICMGRPYNSKCVETSHLANRPKVARRPACLSNPHCLLCTDRPSGPSSPTFLDQLIKGINYLDRSTNSFYTNCPKTALSLPRLAANYLERATNSLHLDQLDHSSQNTYSNPNTIMATPDHSSTNNSTSMVPSTRGASALECMDDATNMGYMHQLSSRTLTPMLLQKPGLKLPELPLFGNGVFSLGRLPKFWEAIRSGWNTPEPISKPSSWW</sequence>
<dbReference type="GeneID" id="104846174"/>
<keyword evidence="3" id="KW-1185">Reference proteome</keyword>
<protein>
    <submittedName>
        <fullName evidence="2">Uncharacterized protein</fullName>
    </submittedName>
</protein>
<dbReference type="PANTHER" id="PTHR39226:SF1">
    <property type="entry name" value="RIKEN CDNA 1700013G24 GENE"/>
    <property type="match status" value="1"/>
</dbReference>
<name>G3U2Z8_LOXAF</name>
<evidence type="ECO:0000313" key="3">
    <source>
        <dbReference type="Proteomes" id="UP000007646"/>
    </source>
</evidence>
<reference evidence="2 3" key="1">
    <citation type="submission" date="2009-06" db="EMBL/GenBank/DDBJ databases">
        <title>The Genome Sequence of Loxodonta africana (African elephant).</title>
        <authorList>
            <person name="Di Palma F."/>
            <person name="Heiman D."/>
            <person name="Young S."/>
            <person name="Johnson J."/>
            <person name="Lander E.S."/>
            <person name="Lindblad-Toh K."/>
        </authorList>
    </citation>
    <scope>NUCLEOTIDE SEQUENCE [LARGE SCALE GENOMIC DNA]</scope>
    <source>
        <strain evidence="2 3">Isolate ISIS603380</strain>
    </source>
</reference>
<dbReference type="AlphaFoldDB" id="G3U2Z8"/>
<evidence type="ECO:0000313" key="2">
    <source>
        <dbReference type="Ensembl" id="ENSLAFP00000022206.1"/>
    </source>
</evidence>
<proteinExistence type="predicted"/>
<dbReference type="InParanoid" id="G3U2Z8"/>
<dbReference type="Ensembl" id="ENSLAFT00000033567.1">
    <property type="protein sequence ID" value="ENSLAFP00000022206.1"/>
    <property type="gene ID" value="ENSLAFG00000028109.1"/>
</dbReference>
<dbReference type="eggNOG" id="ENOG502TFMV">
    <property type="taxonomic scope" value="Eukaryota"/>
</dbReference>
<feature type="region of interest" description="Disordered" evidence="1">
    <location>
        <begin position="1"/>
        <end position="20"/>
    </location>
</feature>
<dbReference type="STRING" id="9785.ENSLAFP00000022206"/>
<dbReference type="Proteomes" id="UP000007646">
    <property type="component" value="Unassembled WGS sequence"/>
</dbReference>
<accession>G3U2Z8</accession>
<dbReference type="GeneTree" id="ENSGT00390000004327"/>
<dbReference type="OMA" id="SKPCSWW"/>
<feature type="compositionally biased region" description="Polar residues" evidence="1">
    <location>
        <begin position="8"/>
        <end position="20"/>
    </location>
</feature>
<gene>
    <name evidence="2" type="primary">LOC104846174</name>
</gene>
<dbReference type="HOGENOM" id="CLU_1011759_0_0_1"/>
<feature type="region of interest" description="Disordered" evidence="1">
    <location>
        <begin position="37"/>
        <end position="67"/>
    </location>
</feature>
<dbReference type="OrthoDB" id="9828295at2759"/>
<reference evidence="2" key="3">
    <citation type="submission" date="2025-09" db="UniProtKB">
        <authorList>
            <consortium name="Ensembl"/>
        </authorList>
    </citation>
    <scope>IDENTIFICATION</scope>
    <source>
        <strain evidence="2">Isolate ISIS603380</strain>
    </source>
</reference>
<reference evidence="2" key="2">
    <citation type="submission" date="2025-08" db="UniProtKB">
        <authorList>
            <consortium name="Ensembl"/>
        </authorList>
    </citation>
    <scope>IDENTIFICATION</scope>
    <source>
        <strain evidence="2">Isolate ISIS603380</strain>
    </source>
</reference>